<protein>
    <submittedName>
        <fullName evidence="1">Uncharacterized protein</fullName>
    </submittedName>
</protein>
<organism evidence="1 2">
    <name type="scientific">Amanita muscaria (strain Koide BX008)</name>
    <dbReference type="NCBI Taxonomy" id="946122"/>
    <lineage>
        <taxon>Eukaryota</taxon>
        <taxon>Fungi</taxon>
        <taxon>Dikarya</taxon>
        <taxon>Basidiomycota</taxon>
        <taxon>Agaricomycotina</taxon>
        <taxon>Agaricomycetes</taxon>
        <taxon>Agaricomycetidae</taxon>
        <taxon>Agaricales</taxon>
        <taxon>Pluteineae</taxon>
        <taxon>Amanitaceae</taxon>
        <taxon>Amanita</taxon>
    </lineage>
</organism>
<keyword evidence="2" id="KW-1185">Reference proteome</keyword>
<dbReference type="EMBL" id="KN818626">
    <property type="protein sequence ID" value="KIL54814.1"/>
    <property type="molecule type" value="Genomic_DNA"/>
</dbReference>
<sequence>MKLQRDLKFTRSYLSIPRHRTNVSTINHAVVAAEILVSDSWSNDKLVRFMSTSEMAAKVSLPCFGRFCIALEDSCCPSGLGWTEASNARIAARRVAYLPVRGVHECPTVDHLHRFHIVYPWTWPNHWFDAMAGGGSRGINHACRLSMGSFCRLI</sequence>
<dbReference type="HOGENOM" id="CLU_1703762_0_0_1"/>
<reference evidence="1 2" key="1">
    <citation type="submission" date="2014-04" db="EMBL/GenBank/DDBJ databases">
        <title>Evolutionary Origins and Diversification of the Mycorrhizal Mutualists.</title>
        <authorList>
            <consortium name="DOE Joint Genome Institute"/>
            <consortium name="Mycorrhizal Genomics Consortium"/>
            <person name="Kohler A."/>
            <person name="Kuo A."/>
            <person name="Nagy L.G."/>
            <person name="Floudas D."/>
            <person name="Copeland A."/>
            <person name="Barry K.W."/>
            <person name="Cichocki N."/>
            <person name="Veneault-Fourrey C."/>
            <person name="LaButti K."/>
            <person name="Lindquist E.A."/>
            <person name="Lipzen A."/>
            <person name="Lundell T."/>
            <person name="Morin E."/>
            <person name="Murat C."/>
            <person name="Riley R."/>
            <person name="Ohm R."/>
            <person name="Sun H."/>
            <person name="Tunlid A."/>
            <person name="Henrissat B."/>
            <person name="Grigoriev I.V."/>
            <person name="Hibbett D.S."/>
            <person name="Martin F."/>
        </authorList>
    </citation>
    <scope>NUCLEOTIDE SEQUENCE [LARGE SCALE GENOMIC DNA]</scope>
    <source>
        <strain evidence="1 2">Koide BX008</strain>
    </source>
</reference>
<name>A0A0C2SLK9_AMAMK</name>
<gene>
    <name evidence="1" type="ORF">M378DRAFT_727903</name>
</gene>
<proteinExistence type="predicted"/>
<dbReference type="AlphaFoldDB" id="A0A0C2SLK9"/>
<accession>A0A0C2SLK9</accession>
<evidence type="ECO:0000313" key="1">
    <source>
        <dbReference type="EMBL" id="KIL54814.1"/>
    </source>
</evidence>
<evidence type="ECO:0000313" key="2">
    <source>
        <dbReference type="Proteomes" id="UP000054549"/>
    </source>
</evidence>
<dbReference type="Proteomes" id="UP000054549">
    <property type="component" value="Unassembled WGS sequence"/>
</dbReference>
<dbReference type="InParanoid" id="A0A0C2SLK9"/>